<dbReference type="AlphaFoldDB" id="A0A9Q1JV92"/>
<comment type="caution">
    <text evidence="3">The sequence shown here is derived from an EMBL/GenBank/DDBJ whole genome shotgun (WGS) entry which is preliminary data.</text>
</comment>
<reference evidence="3" key="1">
    <citation type="submission" date="2022-04" db="EMBL/GenBank/DDBJ databases">
        <title>Carnegiea gigantea Genome sequencing and assembly v2.</title>
        <authorList>
            <person name="Copetti D."/>
            <person name="Sanderson M.J."/>
            <person name="Burquez A."/>
            <person name="Wojciechowski M.F."/>
        </authorList>
    </citation>
    <scope>NUCLEOTIDE SEQUENCE</scope>
    <source>
        <strain evidence="3">SGP5-SGP5p</strain>
        <tissue evidence="3">Aerial part</tissue>
    </source>
</reference>
<gene>
    <name evidence="3" type="ORF">Cgig2_009752</name>
</gene>
<evidence type="ECO:0000313" key="4">
    <source>
        <dbReference type="Proteomes" id="UP001153076"/>
    </source>
</evidence>
<keyword evidence="1" id="KW-0479">Metal-binding</keyword>
<keyword evidence="1" id="KW-0863">Zinc-finger</keyword>
<proteinExistence type="predicted"/>
<keyword evidence="4" id="KW-1185">Reference proteome</keyword>
<sequence length="153" mass="17349">MTGLEIPSEVVFTTVRFWVKAYDVPGRKQTASFARALASNVGDLVSYDESTTLGIDEALCFRVDIDPTWIRLKYVRLSDFCYGCGKLGHVLKGCETVEAEEGNPDLQYASPMKPRRRNMESQLAEEKRLFTAFQKMKNPSARTKLTFDDPPRD</sequence>
<dbReference type="GO" id="GO:0008270">
    <property type="term" value="F:zinc ion binding"/>
    <property type="evidence" value="ECO:0007669"/>
    <property type="project" value="UniProtKB-KW"/>
</dbReference>
<evidence type="ECO:0000256" key="1">
    <source>
        <dbReference type="PROSITE-ProRule" id="PRU00047"/>
    </source>
</evidence>
<name>A0A9Q1JV92_9CARY</name>
<dbReference type="EMBL" id="JAKOGI010000684">
    <property type="protein sequence ID" value="KAJ8431515.1"/>
    <property type="molecule type" value="Genomic_DNA"/>
</dbReference>
<dbReference type="Pfam" id="PF14392">
    <property type="entry name" value="zf-CCHC_4"/>
    <property type="match status" value="1"/>
</dbReference>
<evidence type="ECO:0000259" key="2">
    <source>
        <dbReference type="PROSITE" id="PS50158"/>
    </source>
</evidence>
<organism evidence="3 4">
    <name type="scientific">Carnegiea gigantea</name>
    <dbReference type="NCBI Taxonomy" id="171969"/>
    <lineage>
        <taxon>Eukaryota</taxon>
        <taxon>Viridiplantae</taxon>
        <taxon>Streptophyta</taxon>
        <taxon>Embryophyta</taxon>
        <taxon>Tracheophyta</taxon>
        <taxon>Spermatophyta</taxon>
        <taxon>Magnoliopsida</taxon>
        <taxon>eudicotyledons</taxon>
        <taxon>Gunneridae</taxon>
        <taxon>Pentapetalae</taxon>
        <taxon>Caryophyllales</taxon>
        <taxon>Cactineae</taxon>
        <taxon>Cactaceae</taxon>
        <taxon>Cactoideae</taxon>
        <taxon>Echinocereeae</taxon>
        <taxon>Carnegiea</taxon>
    </lineage>
</organism>
<dbReference type="InterPro" id="IPR001878">
    <property type="entry name" value="Znf_CCHC"/>
</dbReference>
<dbReference type="OrthoDB" id="1752112at2759"/>
<dbReference type="PROSITE" id="PS50158">
    <property type="entry name" value="ZF_CCHC"/>
    <property type="match status" value="1"/>
</dbReference>
<dbReference type="GO" id="GO:0003676">
    <property type="term" value="F:nucleic acid binding"/>
    <property type="evidence" value="ECO:0007669"/>
    <property type="project" value="InterPro"/>
</dbReference>
<evidence type="ECO:0000313" key="3">
    <source>
        <dbReference type="EMBL" id="KAJ8431515.1"/>
    </source>
</evidence>
<accession>A0A9Q1JV92</accession>
<protein>
    <recommendedName>
        <fullName evidence="2">CCHC-type domain-containing protein</fullName>
    </recommendedName>
</protein>
<feature type="domain" description="CCHC-type" evidence="2">
    <location>
        <begin position="81"/>
        <end position="94"/>
    </location>
</feature>
<dbReference type="Proteomes" id="UP001153076">
    <property type="component" value="Unassembled WGS sequence"/>
</dbReference>
<keyword evidence="1" id="KW-0862">Zinc</keyword>
<dbReference type="InterPro" id="IPR025836">
    <property type="entry name" value="Zn_knuckle_CX2CX4HX4C"/>
</dbReference>